<proteinExistence type="predicted"/>
<dbReference type="Gene3D" id="3.80.10.10">
    <property type="entry name" value="Ribonuclease Inhibitor"/>
    <property type="match status" value="1"/>
</dbReference>
<accession>A0A667XBW8</accession>
<dbReference type="InterPro" id="IPR032675">
    <property type="entry name" value="LRR_dom_sf"/>
</dbReference>
<dbReference type="Proteomes" id="UP000472263">
    <property type="component" value="Chromosome 4"/>
</dbReference>
<dbReference type="Ensembl" id="ENSMMDT00005006577.1">
    <property type="protein sequence ID" value="ENSMMDP00005006411.1"/>
    <property type="gene ID" value="ENSMMDG00005003520.1"/>
</dbReference>
<dbReference type="AlphaFoldDB" id="A0A667XBW8"/>
<dbReference type="InParanoid" id="A0A667XBW8"/>
<dbReference type="GeneTree" id="ENSGT00940000159250"/>
<name>A0A667XBW8_9TELE</name>
<evidence type="ECO:0000313" key="1">
    <source>
        <dbReference type="Ensembl" id="ENSMMDP00005006411.1"/>
    </source>
</evidence>
<dbReference type="SUPFAM" id="SSF52058">
    <property type="entry name" value="L domain-like"/>
    <property type="match status" value="1"/>
</dbReference>
<evidence type="ECO:0000313" key="2">
    <source>
        <dbReference type="Proteomes" id="UP000472263"/>
    </source>
</evidence>
<keyword evidence="2" id="KW-1185">Reference proteome</keyword>
<reference evidence="1" key="2">
    <citation type="submission" date="2025-08" db="UniProtKB">
        <authorList>
            <consortium name="Ensembl"/>
        </authorList>
    </citation>
    <scope>IDENTIFICATION</scope>
</reference>
<reference evidence="1" key="1">
    <citation type="submission" date="2019-06" db="EMBL/GenBank/DDBJ databases">
        <authorList>
            <consortium name="Wellcome Sanger Institute Data Sharing"/>
        </authorList>
    </citation>
    <scope>NUCLEOTIDE SEQUENCE [LARGE SCALE GENOMIC DNA]</scope>
</reference>
<protein>
    <submittedName>
        <fullName evidence="1">Uncharacterized protein</fullName>
    </submittedName>
</protein>
<reference evidence="1" key="3">
    <citation type="submission" date="2025-09" db="UniProtKB">
        <authorList>
            <consortium name="Ensembl"/>
        </authorList>
    </citation>
    <scope>IDENTIFICATION</scope>
</reference>
<organism evidence="1 2">
    <name type="scientific">Myripristis murdjan</name>
    <name type="common">pinecone soldierfish</name>
    <dbReference type="NCBI Taxonomy" id="586833"/>
    <lineage>
        <taxon>Eukaryota</taxon>
        <taxon>Metazoa</taxon>
        <taxon>Chordata</taxon>
        <taxon>Craniata</taxon>
        <taxon>Vertebrata</taxon>
        <taxon>Euteleostomi</taxon>
        <taxon>Actinopterygii</taxon>
        <taxon>Neopterygii</taxon>
        <taxon>Teleostei</taxon>
        <taxon>Neoteleostei</taxon>
        <taxon>Acanthomorphata</taxon>
        <taxon>Holocentriformes</taxon>
        <taxon>Holocentridae</taxon>
        <taxon>Myripristis</taxon>
    </lineage>
</organism>
<sequence length="86" mass="9812">MQSSLFFCKKLKTLKLGKNTLSILSPKISYLLLLTHFELKGNHFEVLPPELGCCRALKRSGLIVEDALFETLPSDYYTKLLFLDDC</sequence>